<dbReference type="GO" id="GO:0015031">
    <property type="term" value="P:protein transport"/>
    <property type="evidence" value="ECO:0007669"/>
    <property type="project" value="UniProtKB-KW"/>
</dbReference>
<gene>
    <name evidence="6" type="ORF">HPB51_007846</name>
</gene>
<dbReference type="Pfam" id="PF00780">
    <property type="entry name" value="CNH"/>
    <property type="match status" value="1"/>
</dbReference>
<dbReference type="GO" id="GO:0006914">
    <property type="term" value="P:autophagy"/>
    <property type="evidence" value="ECO:0007669"/>
    <property type="project" value="TreeGrafter"/>
</dbReference>
<organism evidence="6 7">
    <name type="scientific">Rhipicephalus microplus</name>
    <name type="common">Cattle tick</name>
    <name type="synonym">Boophilus microplus</name>
    <dbReference type="NCBI Taxonomy" id="6941"/>
    <lineage>
        <taxon>Eukaryota</taxon>
        <taxon>Metazoa</taxon>
        <taxon>Ecdysozoa</taxon>
        <taxon>Arthropoda</taxon>
        <taxon>Chelicerata</taxon>
        <taxon>Arachnida</taxon>
        <taxon>Acari</taxon>
        <taxon>Parasitiformes</taxon>
        <taxon>Ixodida</taxon>
        <taxon>Ixodoidea</taxon>
        <taxon>Ixodidae</taxon>
        <taxon>Rhipicephalinae</taxon>
        <taxon>Rhipicephalus</taxon>
        <taxon>Boophilus</taxon>
    </lineage>
</organism>
<dbReference type="GO" id="GO:0016020">
    <property type="term" value="C:membrane"/>
    <property type="evidence" value="ECO:0007669"/>
    <property type="project" value="TreeGrafter"/>
</dbReference>
<evidence type="ECO:0000256" key="1">
    <source>
        <dbReference type="ARBA" id="ARBA00004496"/>
    </source>
</evidence>
<comment type="subcellular location">
    <subcellularLocation>
        <location evidence="1">Cytoplasm</location>
    </subcellularLocation>
</comment>
<keyword evidence="4" id="KW-0653">Protein transport</keyword>
<evidence type="ECO:0000256" key="3">
    <source>
        <dbReference type="ARBA" id="ARBA00022490"/>
    </source>
</evidence>
<dbReference type="InterPro" id="IPR001180">
    <property type="entry name" value="CNH_dom"/>
</dbReference>
<sequence>MDGDYICVATVTQYLVACCSTGHVQNLVPYDSNLTVPFVKRIAKGEFLLNGPSDLGIFATSSGVSQRPPLPWSASVSAVAYAHPYIVCLSEDYVTVYSIFDQQPKQRVPFINGTFLDNFEGKLVLAGRDTLFVLQPVPWEAQVQALLADEKVAEALELARHSNKTGLSHEQNKEVL</sequence>
<evidence type="ECO:0000256" key="2">
    <source>
        <dbReference type="ARBA" id="ARBA00022448"/>
    </source>
</evidence>
<evidence type="ECO:0000313" key="6">
    <source>
        <dbReference type="EMBL" id="KAH8035611.1"/>
    </source>
</evidence>
<dbReference type="Proteomes" id="UP000821866">
    <property type="component" value="Chromosome 11"/>
</dbReference>
<accession>A0A9J6EM74</accession>
<keyword evidence="7" id="KW-1185">Reference proteome</keyword>
<dbReference type="GO" id="GO:0005737">
    <property type="term" value="C:cytoplasm"/>
    <property type="evidence" value="ECO:0007669"/>
    <property type="project" value="UniProtKB-SubCell"/>
</dbReference>
<name>A0A9J6EM74_RHIMP</name>
<protein>
    <recommendedName>
        <fullName evidence="5">CNH domain-containing protein</fullName>
    </recommendedName>
</protein>
<evidence type="ECO:0000259" key="5">
    <source>
        <dbReference type="PROSITE" id="PS50219"/>
    </source>
</evidence>
<comment type="caution">
    <text evidence="6">The sequence shown here is derived from an EMBL/GenBank/DDBJ whole genome shotgun (WGS) entry which is preliminary data.</text>
</comment>
<keyword evidence="3" id="KW-0963">Cytoplasm</keyword>
<keyword evidence="2" id="KW-0813">Transport</keyword>
<evidence type="ECO:0000256" key="4">
    <source>
        <dbReference type="ARBA" id="ARBA00022927"/>
    </source>
</evidence>
<dbReference type="AlphaFoldDB" id="A0A9J6EM74"/>
<reference evidence="6" key="1">
    <citation type="journal article" date="2020" name="Cell">
        <title>Large-Scale Comparative Analyses of Tick Genomes Elucidate Their Genetic Diversity and Vector Capacities.</title>
        <authorList>
            <consortium name="Tick Genome and Microbiome Consortium (TIGMIC)"/>
            <person name="Jia N."/>
            <person name="Wang J."/>
            <person name="Shi W."/>
            <person name="Du L."/>
            <person name="Sun Y."/>
            <person name="Zhan W."/>
            <person name="Jiang J.F."/>
            <person name="Wang Q."/>
            <person name="Zhang B."/>
            <person name="Ji P."/>
            <person name="Bell-Sakyi L."/>
            <person name="Cui X.M."/>
            <person name="Yuan T.T."/>
            <person name="Jiang B.G."/>
            <person name="Yang W.F."/>
            <person name="Lam T.T."/>
            <person name="Chang Q.C."/>
            <person name="Ding S.J."/>
            <person name="Wang X.J."/>
            <person name="Zhu J.G."/>
            <person name="Ruan X.D."/>
            <person name="Zhao L."/>
            <person name="Wei J.T."/>
            <person name="Ye R.Z."/>
            <person name="Que T.C."/>
            <person name="Du C.H."/>
            <person name="Zhou Y.H."/>
            <person name="Cheng J.X."/>
            <person name="Dai P.F."/>
            <person name="Guo W.B."/>
            <person name="Han X.H."/>
            <person name="Huang E.J."/>
            <person name="Li L.F."/>
            <person name="Wei W."/>
            <person name="Gao Y.C."/>
            <person name="Liu J.Z."/>
            <person name="Shao H.Z."/>
            <person name="Wang X."/>
            <person name="Wang C.C."/>
            <person name="Yang T.C."/>
            <person name="Huo Q.B."/>
            <person name="Li W."/>
            <person name="Chen H.Y."/>
            <person name="Chen S.E."/>
            <person name="Zhou L.G."/>
            <person name="Ni X.B."/>
            <person name="Tian J.H."/>
            <person name="Sheng Y."/>
            <person name="Liu T."/>
            <person name="Pan Y.S."/>
            <person name="Xia L.Y."/>
            <person name="Li J."/>
            <person name="Zhao F."/>
            <person name="Cao W.C."/>
        </authorList>
    </citation>
    <scope>NUCLEOTIDE SEQUENCE</scope>
    <source>
        <strain evidence="6">Rmic-2018</strain>
    </source>
</reference>
<reference evidence="6" key="2">
    <citation type="submission" date="2021-09" db="EMBL/GenBank/DDBJ databases">
        <authorList>
            <person name="Jia N."/>
            <person name="Wang J."/>
            <person name="Shi W."/>
            <person name="Du L."/>
            <person name="Sun Y."/>
            <person name="Zhan W."/>
            <person name="Jiang J."/>
            <person name="Wang Q."/>
            <person name="Zhang B."/>
            <person name="Ji P."/>
            <person name="Sakyi L.B."/>
            <person name="Cui X."/>
            <person name="Yuan T."/>
            <person name="Jiang B."/>
            <person name="Yang W."/>
            <person name="Lam T.T.-Y."/>
            <person name="Chang Q."/>
            <person name="Ding S."/>
            <person name="Wang X."/>
            <person name="Zhu J."/>
            <person name="Ruan X."/>
            <person name="Zhao L."/>
            <person name="Wei J."/>
            <person name="Que T."/>
            <person name="Du C."/>
            <person name="Cheng J."/>
            <person name="Dai P."/>
            <person name="Han X."/>
            <person name="Huang E."/>
            <person name="Gao Y."/>
            <person name="Liu J."/>
            <person name="Shao H."/>
            <person name="Ye R."/>
            <person name="Li L."/>
            <person name="Wei W."/>
            <person name="Wang X."/>
            <person name="Wang C."/>
            <person name="Huo Q."/>
            <person name="Li W."/>
            <person name="Guo W."/>
            <person name="Chen H."/>
            <person name="Chen S."/>
            <person name="Zhou L."/>
            <person name="Zhou L."/>
            <person name="Ni X."/>
            <person name="Tian J."/>
            <person name="Zhou Y."/>
            <person name="Sheng Y."/>
            <person name="Liu T."/>
            <person name="Pan Y."/>
            <person name="Xia L."/>
            <person name="Li J."/>
            <person name="Zhao F."/>
            <person name="Cao W."/>
        </authorList>
    </citation>
    <scope>NUCLEOTIDE SEQUENCE</scope>
    <source>
        <strain evidence="6">Rmic-2018</strain>
        <tissue evidence="6">Larvae</tissue>
    </source>
</reference>
<dbReference type="PROSITE" id="PS50219">
    <property type="entry name" value="CNH"/>
    <property type="match status" value="1"/>
</dbReference>
<dbReference type="EMBL" id="JABSTU010000003">
    <property type="protein sequence ID" value="KAH8035611.1"/>
    <property type="molecule type" value="Genomic_DNA"/>
</dbReference>
<proteinExistence type="predicted"/>
<dbReference type="GO" id="GO:0034058">
    <property type="term" value="P:endosomal vesicle fusion"/>
    <property type="evidence" value="ECO:0007669"/>
    <property type="project" value="TreeGrafter"/>
</dbReference>
<dbReference type="InterPro" id="IPR032914">
    <property type="entry name" value="Vam6/VPS39/TRAP1"/>
</dbReference>
<dbReference type="VEuPathDB" id="VectorBase:LOC119181937"/>
<dbReference type="PANTHER" id="PTHR12894:SF27">
    <property type="entry name" value="TRANSFORMING GROWTH FACTOR-BETA RECEPTOR-ASSOCIATED PROTEIN 1"/>
    <property type="match status" value="1"/>
</dbReference>
<dbReference type="PANTHER" id="PTHR12894">
    <property type="entry name" value="CNH DOMAIN CONTAINING"/>
    <property type="match status" value="1"/>
</dbReference>
<evidence type="ECO:0000313" key="7">
    <source>
        <dbReference type="Proteomes" id="UP000821866"/>
    </source>
</evidence>
<feature type="domain" description="CNH" evidence="5">
    <location>
        <begin position="1"/>
        <end position="123"/>
    </location>
</feature>